<keyword evidence="4" id="KW-0238">DNA-binding</keyword>
<dbReference type="RefSeq" id="WP_307237114.1">
    <property type="nucleotide sequence ID" value="NZ_JAUSUZ010000001.1"/>
</dbReference>
<evidence type="ECO:0000256" key="5">
    <source>
        <dbReference type="ARBA" id="ARBA00023163"/>
    </source>
</evidence>
<dbReference type="NCBIfam" id="TIGR02937">
    <property type="entry name" value="sigma70-ECF"/>
    <property type="match status" value="1"/>
</dbReference>
<gene>
    <name evidence="9" type="ORF">J2S42_001698</name>
</gene>
<proteinExistence type="inferred from homology"/>
<comment type="caution">
    <text evidence="9">The sequence shown here is derived from an EMBL/GenBank/DDBJ whole genome shotgun (WGS) entry which is preliminary data.</text>
</comment>
<dbReference type="GO" id="GO:0003677">
    <property type="term" value="F:DNA binding"/>
    <property type="evidence" value="ECO:0007669"/>
    <property type="project" value="UniProtKB-KW"/>
</dbReference>
<evidence type="ECO:0000256" key="4">
    <source>
        <dbReference type="ARBA" id="ARBA00023125"/>
    </source>
</evidence>
<dbReference type="InterPro" id="IPR036388">
    <property type="entry name" value="WH-like_DNA-bd_sf"/>
</dbReference>
<evidence type="ECO:0000313" key="9">
    <source>
        <dbReference type="EMBL" id="MDQ0365029.1"/>
    </source>
</evidence>
<dbReference type="GO" id="GO:0006352">
    <property type="term" value="P:DNA-templated transcription initiation"/>
    <property type="evidence" value="ECO:0007669"/>
    <property type="project" value="InterPro"/>
</dbReference>
<dbReference type="EMBL" id="JAUSUZ010000001">
    <property type="protein sequence ID" value="MDQ0365029.1"/>
    <property type="molecule type" value="Genomic_DNA"/>
</dbReference>
<name>A0AAE4AWH0_9ACTN</name>
<dbReference type="SUPFAM" id="SSF88946">
    <property type="entry name" value="Sigma2 domain of RNA polymerase sigma factors"/>
    <property type="match status" value="1"/>
</dbReference>
<dbReference type="PANTHER" id="PTHR43133:SF52">
    <property type="entry name" value="ECF RNA POLYMERASE SIGMA FACTOR SIGL"/>
    <property type="match status" value="1"/>
</dbReference>
<feature type="compositionally biased region" description="Basic and acidic residues" evidence="6">
    <location>
        <begin position="11"/>
        <end position="20"/>
    </location>
</feature>
<feature type="domain" description="RNA polymerase sigma-70 region 4" evidence="8">
    <location>
        <begin position="133"/>
        <end position="182"/>
    </location>
</feature>
<organism evidence="9 10">
    <name type="scientific">Catenuloplanes indicus</name>
    <dbReference type="NCBI Taxonomy" id="137267"/>
    <lineage>
        <taxon>Bacteria</taxon>
        <taxon>Bacillati</taxon>
        <taxon>Actinomycetota</taxon>
        <taxon>Actinomycetes</taxon>
        <taxon>Micromonosporales</taxon>
        <taxon>Micromonosporaceae</taxon>
        <taxon>Catenuloplanes</taxon>
    </lineage>
</organism>
<keyword evidence="10" id="KW-1185">Reference proteome</keyword>
<dbReference type="Proteomes" id="UP001240236">
    <property type="component" value="Unassembled WGS sequence"/>
</dbReference>
<sequence length="190" mass="20620">MTATVTAGTEKAIETDERRQPGASADARLEDLYAVHADSLFWFLLSLAKGERQVAEDQLQETMLRAWRNLDGVPQGRVSQRRWLFTVARRVAIDAARARASRPAEVGTMDLTWVPDEADPAEAVVAGETIRGALAGISAEHRTILVALYIQGLSMGEVAVRLGIAEGTVKSRAHYGLRALRAVIGTVEAE</sequence>
<dbReference type="CDD" id="cd06171">
    <property type="entry name" value="Sigma70_r4"/>
    <property type="match status" value="1"/>
</dbReference>
<reference evidence="9 10" key="1">
    <citation type="submission" date="2023-07" db="EMBL/GenBank/DDBJ databases">
        <title>Sequencing the genomes of 1000 actinobacteria strains.</title>
        <authorList>
            <person name="Klenk H.-P."/>
        </authorList>
    </citation>
    <scope>NUCLEOTIDE SEQUENCE [LARGE SCALE GENOMIC DNA]</scope>
    <source>
        <strain evidence="9 10">DSM 44709</strain>
    </source>
</reference>
<evidence type="ECO:0000256" key="2">
    <source>
        <dbReference type="ARBA" id="ARBA00023015"/>
    </source>
</evidence>
<dbReference type="Pfam" id="PF04542">
    <property type="entry name" value="Sigma70_r2"/>
    <property type="match status" value="1"/>
</dbReference>
<evidence type="ECO:0000313" key="10">
    <source>
        <dbReference type="Proteomes" id="UP001240236"/>
    </source>
</evidence>
<dbReference type="InterPro" id="IPR014284">
    <property type="entry name" value="RNA_pol_sigma-70_dom"/>
</dbReference>
<evidence type="ECO:0000256" key="3">
    <source>
        <dbReference type="ARBA" id="ARBA00023082"/>
    </source>
</evidence>
<dbReference type="SUPFAM" id="SSF88659">
    <property type="entry name" value="Sigma3 and sigma4 domains of RNA polymerase sigma factors"/>
    <property type="match status" value="1"/>
</dbReference>
<dbReference type="InterPro" id="IPR007630">
    <property type="entry name" value="RNA_pol_sigma70_r4"/>
</dbReference>
<dbReference type="PANTHER" id="PTHR43133">
    <property type="entry name" value="RNA POLYMERASE ECF-TYPE SIGMA FACTO"/>
    <property type="match status" value="1"/>
</dbReference>
<dbReference type="InterPro" id="IPR013325">
    <property type="entry name" value="RNA_pol_sigma_r2"/>
</dbReference>
<evidence type="ECO:0000259" key="7">
    <source>
        <dbReference type="Pfam" id="PF04542"/>
    </source>
</evidence>
<dbReference type="Gene3D" id="1.10.10.10">
    <property type="entry name" value="Winged helix-like DNA-binding domain superfamily/Winged helix DNA-binding domain"/>
    <property type="match status" value="1"/>
</dbReference>
<feature type="domain" description="RNA polymerase sigma-70 region 2" evidence="7">
    <location>
        <begin position="32"/>
        <end position="100"/>
    </location>
</feature>
<evidence type="ECO:0000256" key="1">
    <source>
        <dbReference type="ARBA" id="ARBA00010641"/>
    </source>
</evidence>
<dbReference type="AlphaFoldDB" id="A0AAE4AWH0"/>
<evidence type="ECO:0000259" key="8">
    <source>
        <dbReference type="Pfam" id="PF04545"/>
    </source>
</evidence>
<evidence type="ECO:0000256" key="6">
    <source>
        <dbReference type="SAM" id="MobiDB-lite"/>
    </source>
</evidence>
<comment type="similarity">
    <text evidence="1">Belongs to the sigma-70 factor family. ECF subfamily.</text>
</comment>
<dbReference type="InterPro" id="IPR013324">
    <property type="entry name" value="RNA_pol_sigma_r3/r4-like"/>
</dbReference>
<protein>
    <submittedName>
        <fullName evidence="9">RNA polymerase sigma-70 factor (ECF subfamily)</fullName>
    </submittedName>
</protein>
<keyword evidence="3" id="KW-0731">Sigma factor</keyword>
<keyword evidence="2" id="KW-0805">Transcription regulation</keyword>
<dbReference type="InterPro" id="IPR007627">
    <property type="entry name" value="RNA_pol_sigma70_r2"/>
</dbReference>
<accession>A0AAE4AWH0</accession>
<feature type="region of interest" description="Disordered" evidence="6">
    <location>
        <begin position="1"/>
        <end position="22"/>
    </location>
</feature>
<dbReference type="Pfam" id="PF04545">
    <property type="entry name" value="Sigma70_r4"/>
    <property type="match status" value="1"/>
</dbReference>
<dbReference type="GO" id="GO:0016987">
    <property type="term" value="F:sigma factor activity"/>
    <property type="evidence" value="ECO:0007669"/>
    <property type="project" value="UniProtKB-KW"/>
</dbReference>
<dbReference type="Gene3D" id="1.10.1740.10">
    <property type="match status" value="1"/>
</dbReference>
<keyword evidence="5" id="KW-0804">Transcription</keyword>
<dbReference type="InterPro" id="IPR039425">
    <property type="entry name" value="RNA_pol_sigma-70-like"/>
</dbReference>